<evidence type="ECO:0000313" key="2">
    <source>
        <dbReference type="EMBL" id="MBW6399978.1"/>
    </source>
</evidence>
<gene>
    <name evidence="2" type="ORF">KPL78_19110</name>
</gene>
<sequence length="431" mass="44717">MSDLLGRAQNLASGVLAAGTGGLAGWRAAYRAASFRGAAFKVVDHTADDGRRVAEFEFPLRDKGFTEDLGRSTQRWRITGYVIGDDYFTDRDALVEACGASNEPGTLVHPFLGEKQARCVSVSYRESNKEGRFCTFDLVFVDAGQEASPTERNDTLGQVISTAKRVMKLAKTAYAIVTAARGDLLGFAQGVLLGFASDLVSDLTDGLLALPLYDVLGIVAAIEDLADNPFTDPDSVAGDLTAPYLAVVDADPLPVDALDDGVAIVSRSDAEPAAEPFQVLVTAAALPVPFSADATEQAALVSAHGLAMDAAVVAAAQAASQAAWPSADAALAARDSLMDLIEARSDAAADAGQDALFAGWRALAAAVQADLTDRAAQLPRIAAYALPGVLPAAALAQRLYGGAGQADALVALNGVPHPLFMPAEGRMLRDG</sequence>
<accession>A0ABS7ACG1</accession>
<name>A0ABS7ACG1_9PROT</name>
<proteinExistence type="predicted"/>
<dbReference type="RefSeq" id="WP_219764595.1">
    <property type="nucleotide sequence ID" value="NZ_JAHYBZ010000007.1"/>
</dbReference>
<feature type="domain" description="DNA circulation N-terminal" evidence="1">
    <location>
        <begin position="30"/>
        <end position="116"/>
    </location>
</feature>
<dbReference type="Pfam" id="PF07157">
    <property type="entry name" value="DNA_circ_N"/>
    <property type="match status" value="1"/>
</dbReference>
<protein>
    <submittedName>
        <fullName evidence="2">DNA circularization N-terminal domain-containing protein</fullName>
    </submittedName>
</protein>
<keyword evidence="3" id="KW-1185">Reference proteome</keyword>
<evidence type="ECO:0000259" key="1">
    <source>
        <dbReference type="Pfam" id="PF07157"/>
    </source>
</evidence>
<dbReference type="Proteomes" id="UP001196565">
    <property type="component" value="Unassembled WGS sequence"/>
</dbReference>
<evidence type="ECO:0000313" key="3">
    <source>
        <dbReference type="Proteomes" id="UP001196565"/>
    </source>
</evidence>
<organism evidence="2 3">
    <name type="scientific">Roseomonas alba</name>
    <dbReference type="NCBI Taxonomy" id="2846776"/>
    <lineage>
        <taxon>Bacteria</taxon>
        <taxon>Pseudomonadati</taxon>
        <taxon>Pseudomonadota</taxon>
        <taxon>Alphaproteobacteria</taxon>
        <taxon>Acetobacterales</taxon>
        <taxon>Roseomonadaceae</taxon>
        <taxon>Roseomonas</taxon>
    </lineage>
</organism>
<dbReference type="InterPro" id="IPR009826">
    <property type="entry name" value="DNA_circ_N"/>
</dbReference>
<reference evidence="2 3" key="1">
    <citation type="submission" date="2021-07" db="EMBL/GenBank/DDBJ databases">
        <authorList>
            <person name="So Y."/>
        </authorList>
    </citation>
    <scope>NUCLEOTIDE SEQUENCE [LARGE SCALE GENOMIC DNA]</scope>
    <source>
        <strain evidence="2 3">HJA6</strain>
    </source>
</reference>
<comment type="caution">
    <text evidence="2">The sequence shown here is derived from an EMBL/GenBank/DDBJ whole genome shotgun (WGS) entry which is preliminary data.</text>
</comment>
<dbReference type="EMBL" id="JAHYBZ010000007">
    <property type="protein sequence ID" value="MBW6399978.1"/>
    <property type="molecule type" value="Genomic_DNA"/>
</dbReference>